<dbReference type="SMR" id="B4JRW2"/>
<dbReference type="OMA" id="YSKWDKY"/>
<accession>B4JRW2</accession>
<dbReference type="STRING" id="7222.B4JRW2"/>
<keyword evidence="4 5" id="KW-0802">TPR repeat</keyword>
<evidence type="ECO:0000256" key="1">
    <source>
        <dbReference type="ARBA" id="ARBA00004496"/>
    </source>
</evidence>
<feature type="compositionally biased region" description="Basic and acidic residues" evidence="6">
    <location>
        <begin position="362"/>
        <end position="383"/>
    </location>
</feature>
<dbReference type="GO" id="GO:0006626">
    <property type="term" value="P:protein targeting to mitochondrion"/>
    <property type="evidence" value="ECO:0007669"/>
    <property type="project" value="TreeGrafter"/>
</dbReference>
<dbReference type="PANTHER" id="PTHR45984">
    <property type="entry name" value="RNA (RNA) POLYMERASE II ASSOCIATED PROTEIN HOMOLOG"/>
    <property type="match status" value="1"/>
</dbReference>
<feature type="compositionally biased region" description="Basic and acidic residues" evidence="6">
    <location>
        <begin position="118"/>
        <end position="134"/>
    </location>
</feature>
<evidence type="ECO:0000313" key="7">
    <source>
        <dbReference type="EMBL" id="EDV94502.1"/>
    </source>
</evidence>
<feature type="repeat" description="TPR" evidence="5">
    <location>
        <begin position="229"/>
        <end position="262"/>
    </location>
</feature>
<dbReference type="Pfam" id="PF00515">
    <property type="entry name" value="TPR_1"/>
    <property type="match status" value="1"/>
</dbReference>
<keyword evidence="3" id="KW-0677">Repeat</keyword>
<dbReference type="PROSITE" id="PS50005">
    <property type="entry name" value="TPR"/>
    <property type="match status" value="2"/>
</dbReference>
<dbReference type="FunCoup" id="B4JRW2">
    <property type="interactions" value="18"/>
</dbReference>
<dbReference type="PANTHER" id="PTHR45984:SF1">
    <property type="entry name" value="SPAG1 AXONEMAL DYNEIN ASSEMBLY FACTOR"/>
    <property type="match status" value="1"/>
</dbReference>
<sequence length="481" mass="55831">MEKKRLLEKYQIPVGHLDFDYVKKCENPREMEKIVMILRSGEEGFYPDLTRCAEEKLKELKPNSKMFRYEEQIRTSDTLDVQELKPIYDWTEHIKYKDHALSVLKEDSTHLPPIRKPSKIEIDKQEDKDTKTQKAESAAKTNISAKKQTNRIKSTDYNKWDKYDPDEEILRMDLEEERTKEQVQVRANQLETAAVAKSKAGHIDKQAVAEQRLAEQLKKLSQLEREQYAERFRLRGNEYFKVKDYDQAVSEYTLAIEYDPEQAARAYNNRAISQLKQHKYVAAMEDCEACLRLEPDNVKAILRLADANYGYGRRRESYGLYERVLNLESNNASAQKMLKQLRQELGELAPSNATRLIIEEVEQKDQKEQKSQKEKKDQKEQLKPKAKPQPKVVQTKKEYDLAELVKPNRVVKSKIASAAEALGKLKGSNHNPNSNSDIGQKQQQMPLPLMMMQQGMPTSQPELRLNNNSGSSKNKLLIQEL</sequence>
<comment type="subcellular location">
    <subcellularLocation>
        <location evidence="1">Cytoplasm</location>
    </subcellularLocation>
</comment>
<dbReference type="SUPFAM" id="SSF48452">
    <property type="entry name" value="TPR-like"/>
    <property type="match status" value="1"/>
</dbReference>
<evidence type="ECO:0000313" key="8">
    <source>
        <dbReference type="Proteomes" id="UP000001070"/>
    </source>
</evidence>
<dbReference type="GO" id="GO:0031072">
    <property type="term" value="F:heat shock protein binding"/>
    <property type="evidence" value="ECO:0007669"/>
    <property type="project" value="TreeGrafter"/>
</dbReference>
<organism evidence="8">
    <name type="scientific">Drosophila grimshawi</name>
    <name type="common">Hawaiian fruit fly</name>
    <name type="synonym">Idiomyia grimshawi</name>
    <dbReference type="NCBI Taxonomy" id="7222"/>
    <lineage>
        <taxon>Eukaryota</taxon>
        <taxon>Metazoa</taxon>
        <taxon>Ecdysozoa</taxon>
        <taxon>Arthropoda</taxon>
        <taxon>Hexapoda</taxon>
        <taxon>Insecta</taxon>
        <taxon>Pterygota</taxon>
        <taxon>Neoptera</taxon>
        <taxon>Endopterygota</taxon>
        <taxon>Diptera</taxon>
        <taxon>Brachycera</taxon>
        <taxon>Muscomorpha</taxon>
        <taxon>Ephydroidea</taxon>
        <taxon>Drosophilidae</taxon>
        <taxon>Drosophila</taxon>
        <taxon>Hawaiian Drosophila</taxon>
    </lineage>
</organism>
<feature type="region of interest" description="Disordered" evidence="6">
    <location>
        <begin position="362"/>
        <end position="394"/>
    </location>
</feature>
<dbReference type="eggNOG" id="KOG1124">
    <property type="taxonomic scope" value="Eukaryota"/>
</dbReference>
<dbReference type="GO" id="GO:0005829">
    <property type="term" value="C:cytosol"/>
    <property type="evidence" value="ECO:0007669"/>
    <property type="project" value="TreeGrafter"/>
</dbReference>
<evidence type="ECO:0000256" key="6">
    <source>
        <dbReference type="SAM" id="MobiDB-lite"/>
    </source>
</evidence>
<dbReference type="Pfam" id="PF13181">
    <property type="entry name" value="TPR_8"/>
    <property type="match status" value="1"/>
</dbReference>
<feature type="region of interest" description="Disordered" evidence="6">
    <location>
        <begin position="423"/>
        <end position="481"/>
    </location>
</feature>
<keyword evidence="2" id="KW-0963">Cytoplasm</keyword>
<dbReference type="SMART" id="SM00028">
    <property type="entry name" value="TPR"/>
    <property type="match status" value="3"/>
</dbReference>
<dbReference type="OrthoDB" id="2942533at2759"/>
<evidence type="ECO:0000256" key="4">
    <source>
        <dbReference type="ARBA" id="ARBA00022803"/>
    </source>
</evidence>
<dbReference type="Proteomes" id="UP000001070">
    <property type="component" value="Unassembled WGS sequence"/>
</dbReference>
<evidence type="ECO:0000256" key="5">
    <source>
        <dbReference type="PROSITE-ProRule" id="PRU00339"/>
    </source>
</evidence>
<dbReference type="EMBL" id="CH916373">
    <property type="protein sequence ID" value="EDV94502.1"/>
    <property type="molecule type" value="Genomic_DNA"/>
</dbReference>
<feature type="compositionally biased region" description="Low complexity" evidence="6">
    <location>
        <begin position="439"/>
        <end position="481"/>
    </location>
</feature>
<dbReference type="GO" id="GO:0005739">
    <property type="term" value="C:mitochondrion"/>
    <property type="evidence" value="ECO:0007669"/>
    <property type="project" value="TreeGrafter"/>
</dbReference>
<name>B4JRW2_DROGR</name>
<dbReference type="InterPro" id="IPR051982">
    <property type="entry name" value="CiliaryAsmbly_MitoImport"/>
</dbReference>
<protein>
    <submittedName>
        <fullName evidence="7">GH21571</fullName>
    </submittedName>
</protein>
<dbReference type="PhylomeDB" id="B4JRW2"/>
<feature type="region of interest" description="Disordered" evidence="6">
    <location>
        <begin position="108"/>
        <end position="147"/>
    </location>
</feature>
<gene>
    <name evidence="7" type="primary">Dgri\GH21571</name>
    <name evidence="7" type="ORF">Dgri_GH21571</name>
</gene>
<dbReference type="InParanoid" id="B4JRW2"/>
<keyword evidence="8" id="KW-1185">Reference proteome</keyword>
<dbReference type="InterPro" id="IPR019734">
    <property type="entry name" value="TPR_rpt"/>
</dbReference>
<dbReference type="InterPro" id="IPR011990">
    <property type="entry name" value="TPR-like_helical_dom_sf"/>
</dbReference>
<feature type="compositionally biased region" description="Polar residues" evidence="6">
    <location>
        <begin position="428"/>
        <end position="438"/>
    </location>
</feature>
<reference evidence="7 8" key="1">
    <citation type="journal article" date="2007" name="Nature">
        <title>Evolution of genes and genomes on the Drosophila phylogeny.</title>
        <authorList>
            <consortium name="Drosophila 12 Genomes Consortium"/>
            <person name="Clark A.G."/>
            <person name="Eisen M.B."/>
            <person name="Smith D.R."/>
            <person name="Bergman C.M."/>
            <person name="Oliver B."/>
            <person name="Markow T.A."/>
            <person name="Kaufman T.C."/>
            <person name="Kellis M."/>
            <person name="Gelbart W."/>
            <person name="Iyer V.N."/>
            <person name="Pollard D.A."/>
            <person name="Sackton T.B."/>
            <person name="Larracuente A.M."/>
            <person name="Singh N.D."/>
            <person name="Abad J.P."/>
            <person name="Abt D.N."/>
            <person name="Adryan B."/>
            <person name="Aguade M."/>
            <person name="Akashi H."/>
            <person name="Anderson W.W."/>
            <person name="Aquadro C.F."/>
            <person name="Ardell D.H."/>
            <person name="Arguello R."/>
            <person name="Artieri C.G."/>
            <person name="Barbash D.A."/>
            <person name="Barker D."/>
            <person name="Barsanti P."/>
            <person name="Batterham P."/>
            <person name="Batzoglou S."/>
            <person name="Begun D."/>
            <person name="Bhutkar A."/>
            <person name="Blanco E."/>
            <person name="Bosak S.A."/>
            <person name="Bradley R.K."/>
            <person name="Brand A.D."/>
            <person name="Brent M.R."/>
            <person name="Brooks A.N."/>
            <person name="Brown R.H."/>
            <person name="Butlin R.K."/>
            <person name="Caggese C."/>
            <person name="Calvi B.R."/>
            <person name="Bernardo de Carvalho A."/>
            <person name="Caspi A."/>
            <person name="Castrezana S."/>
            <person name="Celniker S.E."/>
            <person name="Chang J.L."/>
            <person name="Chapple C."/>
            <person name="Chatterji S."/>
            <person name="Chinwalla A."/>
            <person name="Civetta A."/>
            <person name="Clifton S.W."/>
            <person name="Comeron J.M."/>
            <person name="Costello J.C."/>
            <person name="Coyne J.A."/>
            <person name="Daub J."/>
            <person name="David R.G."/>
            <person name="Delcher A.L."/>
            <person name="Delehaunty K."/>
            <person name="Do C.B."/>
            <person name="Ebling H."/>
            <person name="Edwards K."/>
            <person name="Eickbush T."/>
            <person name="Evans J.D."/>
            <person name="Filipski A."/>
            <person name="Findeiss S."/>
            <person name="Freyhult E."/>
            <person name="Fulton L."/>
            <person name="Fulton R."/>
            <person name="Garcia A.C."/>
            <person name="Gardiner A."/>
            <person name="Garfield D.A."/>
            <person name="Garvin B.E."/>
            <person name="Gibson G."/>
            <person name="Gilbert D."/>
            <person name="Gnerre S."/>
            <person name="Godfrey J."/>
            <person name="Good R."/>
            <person name="Gotea V."/>
            <person name="Gravely B."/>
            <person name="Greenberg A.J."/>
            <person name="Griffiths-Jones S."/>
            <person name="Gross S."/>
            <person name="Guigo R."/>
            <person name="Gustafson E.A."/>
            <person name="Haerty W."/>
            <person name="Hahn M.W."/>
            <person name="Halligan D.L."/>
            <person name="Halpern A.L."/>
            <person name="Halter G.M."/>
            <person name="Han M.V."/>
            <person name="Heger A."/>
            <person name="Hillier L."/>
            <person name="Hinrichs A.S."/>
            <person name="Holmes I."/>
            <person name="Hoskins R.A."/>
            <person name="Hubisz M.J."/>
            <person name="Hultmark D."/>
            <person name="Huntley M.A."/>
            <person name="Jaffe D.B."/>
            <person name="Jagadeeshan S."/>
            <person name="Jeck W.R."/>
            <person name="Johnson J."/>
            <person name="Jones C.D."/>
            <person name="Jordan W.C."/>
            <person name="Karpen G.H."/>
            <person name="Kataoka E."/>
            <person name="Keightley P.D."/>
            <person name="Kheradpour P."/>
            <person name="Kirkness E.F."/>
            <person name="Koerich L.B."/>
            <person name="Kristiansen K."/>
            <person name="Kudrna D."/>
            <person name="Kulathinal R.J."/>
            <person name="Kumar S."/>
            <person name="Kwok R."/>
            <person name="Lander E."/>
            <person name="Langley C.H."/>
            <person name="Lapoint R."/>
            <person name="Lazzaro B.P."/>
            <person name="Lee S.J."/>
            <person name="Levesque L."/>
            <person name="Li R."/>
            <person name="Lin C.F."/>
            <person name="Lin M.F."/>
            <person name="Lindblad-Toh K."/>
            <person name="Llopart A."/>
            <person name="Long M."/>
            <person name="Low L."/>
            <person name="Lozovsky E."/>
            <person name="Lu J."/>
            <person name="Luo M."/>
            <person name="Machado C.A."/>
            <person name="Makalowski W."/>
            <person name="Marzo M."/>
            <person name="Matsuda M."/>
            <person name="Matzkin L."/>
            <person name="McAllister B."/>
            <person name="McBride C.S."/>
            <person name="McKernan B."/>
            <person name="McKernan K."/>
            <person name="Mendez-Lago M."/>
            <person name="Minx P."/>
            <person name="Mollenhauer M.U."/>
            <person name="Montooth K."/>
            <person name="Mount S.M."/>
            <person name="Mu X."/>
            <person name="Myers E."/>
            <person name="Negre B."/>
            <person name="Newfeld S."/>
            <person name="Nielsen R."/>
            <person name="Noor M.A."/>
            <person name="O'Grady P."/>
            <person name="Pachter L."/>
            <person name="Papaceit M."/>
            <person name="Parisi M.J."/>
            <person name="Parisi M."/>
            <person name="Parts L."/>
            <person name="Pedersen J.S."/>
            <person name="Pesole G."/>
            <person name="Phillippy A.M."/>
            <person name="Ponting C.P."/>
            <person name="Pop M."/>
            <person name="Porcelli D."/>
            <person name="Powell J.R."/>
            <person name="Prohaska S."/>
            <person name="Pruitt K."/>
            <person name="Puig M."/>
            <person name="Quesneville H."/>
            <person name="Ram K.R."/>
            <person name="Rand D."/>
            <person name="Rasmussen M.D."/>
            <person name="Reed L.K."/>
            <person name="Reenan R."/>
            <person name="Reily A."/>
            <person name="Remington K.A."/>
            <person name="Rieger T.T."/>
            <person name="Ritchie M.G."/>
            <person name="Robin C."/>
            <person name="Rogers Y.H."/>
            <person name="Rohde C."/>
            <person name="Rozas J."/>
            <person name="Rubenfield M.J."/>
            <person name="Ruiz A."/>
            <person name="Russo S."/>
            <person name="Salzberg S.L."/>
            <person name="Sanchez-Gracia A."/>
            <person name="Saranga D.J."/>
            <person name="Sato H."/>
            <person name="Schaeffer S.W."/>
            <person name="Schatz M.C."/>
            <person name="Schlenke T."/>
            <person name="Schwartz R."/>
            <person name="Segarra C."/>
            <person name="Singh R.S."/>
            <person name="Sirot L."/>
            <person name="Sirota M."/>
            <person name="Sisneros N.B."/>
            <person name="Smith C.D."/>
            <person name="Smith T.F."/>
            <person name="Spieth J."/>
            <person name="Stage D.E."/>
            <person name="Stark A."/>
            <person name="Stephan W."/>
            <person name="Strausberg R.L."/>
            <person name="Strempel S."/>
            <person name="Sturgill D."/>
            <person name="Sutton G."/>
            <person name="Sutton G.G."/>
            <person name="Tao W."/>
            <person name="Teichmann S."/>
            <person name="Tobari Y.N."/>
            <person name="Tomimura Y."/>
            <person name="Tsolas J.M."/>
            <person name="Valente V.L."/>
            <person name="Venter E."/>
            <person name="Venter J.C."/>
            <person name="Vicario S."/>
            <person name="Vieira F.G."/>
            <person name="Vilella A.J."/>
            <person name="Villasante A."/>
            <person name="Walenz B."/>
            <person name="Wang J."/>
            <person name="Wasserman M."/>
            <person name="Watts T."/>
            <person name="Wilson D."/>
            <person name="Wilson R.K."/>
            <person name="Wing R.A."/>
            <person name="Wolfner M.F."/>
            <person name="Wong A."/>
            <person name="Wong G.K."/>
            <person name="Wu C.I."/>
            <person name="Wu G."/>
            <person name="Yamamoto D."/>
            <person name="Yang H.P."/>
            <person name="Yang S.P."/>
            <person name="Yorke J.A."/>
            <person name="Yoshida K."/>
            <person name="Zdobnov E."/>
            <person name="Zhang P."/>
            <person name="Zhang Y."/>
            <person name="Zimin A.V."/>
            <person name="Baldwin J."/>
            <person name="Abdouelleil A."/>
            <person name="Abdulkadir J."/>
            <person name="Abebe A."/>
            <person name="Abera B."/>
            <person name="Abreu J."/>
            <person name="Acer S.C."/>
            <person name="Aftuck L."/>
            <person name="Alexander A."/>
            <person name="An P."/>
            <person name="Anderson E."/>
            <person name="Anderson S."/>
            <person name="Arachi H."/>
            <person name="Azer M."/>
            <person name="Bachantsang P."/>
            <person name="Barry A."/>
            <person name="Bayul T."/>
            <person name="Berlin A."/>
            <person name="Bessette D."/>
            <person name="Bloom T."/>
            <person name="Blye J."/>
            <person name="Boguslavskiy L."/>
            <person name="Bonnet C."/>
            <person name="Boukhgalter B."/>
            <person name="Bourzgui I."/>
            <person name="Brown A."/>
            <person name="Cahill P."/>
            <person name="Channer S."/>
            <person name="Cheshatsang Y."/>
            <person name="Chuda L."/>
            <person name="Citroen M."/>
            <person name="Collymore A."/>
            <person name="Cooke P."/>
            <person name="Costello M."/>
            <person name="D'Aco K."/>
            <person name="Daza R."/>
            <person name="De Haan G."/>
            <person name="DeGray S."/>
            <person name="DeMaso C."/>
            <person name="Dhargay N."/>
            <person name="Dooley K."/>
            <person name="Dooley E."/>
            <person name="Doricent M."/>
            <person name="Dorje P."/>
            <person name="Dorjee K."/>
            <person name="Dupes A."/>
            <person name="Elong R."/>
            <person name="Falk J."/>
            <person name="Farina A."/>
            <person name="Faro S."/>
            <person name="Ferguson D."/>
            <person name="Fisher S."/>
            <person name="Foley C.D."/>
            <person name="Franke A."/>
            <person name="Friedrich D."/>
            <person name="Gadbois L."/>
            <person name="Gearin G."/>
            <person name="Gearin C.R."/>
            <person name="Giannoukos G."/>
            <person name="Goode T."/>
            <person name="Graham J."/>
            <person name="Grandbois E."/>
            <person name="Grewal S."/>
            <person name="Gyaltsen K."/>
            <person name="Hafez N."/>
            <person name="Hagos B."/>
            <person name="Hall J."/>
            <person name="Henson C."/>
            <person name="Hollinger A."/>
            <person name="Honan T."/>
            <person name="Huard M.D."/>
            <person name="Hughes L."/>
            <person name="Hurhula B."/>
            <person name="Husby M.E."/>
            <person name="Kamat A."/>
            <person name="Kanga B."/>
            <person name="Kashin S."/>
            <person name="Khazanovich D."/>
            <person name="Kisner P."/>
            <person name="Lance K."/>
            <person name="Lara M."/>
            <person name="Lee W."/>
            <person name="Lennon N."/>
            <person name="Letendre F."/>
            <person name="LeVine R."/>
            <person name="Lipovsky A."/>
            <person name="Liu X."/>
            <person name="Liu J."/>
            <person name="Liu S."/>
            <person name="Lokyitsang T."/>
            <person name="Lokyitsang Y."/>
            <person name="Lubonja R."/>
            <person name="Lui A."/>
            <person name="MacDonald P."/>
            <person name="Magnisalis V."/>
            <person name="Maru K."/>
            <person name="Matthews C."/>
            <person name="McCusker W."/>
            <person name="McDonough S."/>
            <person name="Mehta T."/>
            <person name="Meldrim J."/>
            <person name="Meneus L."/>
            <person name="Mihai O."/>
            <person name="Mihalev A."/>
            <person name="Mihova T."/>
            <person name="Mittelman R."/>
            <person name="Mlenga V."/>
            <person name="Montmayeur A."/>
            <person name="Mulrain L."/>
            <person name="Navidi A."/>
            <person name="Naylor J."/>
            <person name="Negash T."/>
            <person name="Nguyen T."/>
            <person name="Nguyen N."/>
            <person name="Nicol R."/>
            <person name="Norbu C."/>
            <person name="Norbu N."/>
            <person name="Novod N."/>
            <person name="O'Neill B."/>
            <person name="Osman S."/>
            <person name="Markiewicz E."/>
            <person name="Oyono O.L."/>
            <person name="Patti C."/>
            <person name="Phunkhang P."/>
            <person name="Pierre F."/>
            <person name="Priest M."/>
            <person name="Raghuraman S."/>
            <person name="Rege F."/>
            <person name="Reyes R."/>
            <person name="Rise C."/>
            <person name="Rogov P."/>
            <person name="Ross K."/>
            <person name="Ryan E."/>
            <person name="Settipalli S."/>
            <person name="Shea T."/>
            <person name="Sherpa N."/>
            <person name="Shi L."/>
            <person name="Shih D."/>
            <person name="Sparrow T."/>
            <person name="Spaulding J."/>
            <person name="Stalker J."/>
            <person name="Stange-Thomann N."/>
            <person name="Stavropoulos S."/>
            <person name="Stone C."/>
            <person name="Strader C."/>
            <person name="Tesfaye S."/>
            <person name="Thomson T."/>
            <person name="Thoulutsang Y."/>
            <person name="Thoulutsang D."/>
            <person name="Topham K."/>
            <person name="Topping I."/>
            <person name="Tsamla T."/>
            <person name="Vassiliev H."/>
            <person name="Vo A."/>
            <person name="Wangchuk T."/>
            <person name="Wangdi T."/>
            <person name="Weiand M."/>
            <person name="Wilkinson J."/>
            <person name="Wilson A."/>
            <person name="Yadav S."/>
            <person name="Young G."/>
            <person name="Yu Q."/>
            <person name="Zembek L."/>
            <person name="Zhong D."/>
            <person name="Zimmer A."/>
            <person name="Zwirko Z."/>
            <person name="Jaffe D.B."/>
            <person name="Alvarez P."/>
            <person name="Brockman W."/>
            <person name="Butler J."/>
            <person name="Chin C."/>
            <person name="Gnerre S."/>
            <person name="Grabherr M."/>
            <person name="Kleber M."/>
            <person name="Mauceli E."/>
            <person name="MacCallum I."/>
        </authorList>
    </citation>
    <scope>NUCLEOTIDE SEQUENCE [LARGE SCALE GENOMIC DNA]</scope>
    <source>
        <strain evidence="8">Tucson 15287-2541.00</strain>
    </source>
</reference>
<feature type="repeat" description="TPR" evidence="5">
    <location>
        <begin position="264"/>
        <end position="297"/>
    </location>
</feature>
<dbReference type="AlphaFoldDB" id="B4JRW2"/>
<dbReference type="HOGENOM" id="CLU_044641_1_0_1"/>
<dbReference type="Gene3D" id="1.25.40.10">
    <property type="entry name" value="Tetratricopeptide repeat domain"/>
    <property type="match status" value="1"/>
</dbReference>
<proteinExistence type="predicted"/>
<evidence type="ECO:0000256" key="2">
    <source>
        <dbReference type="ARBA" id="ARBA00022490"/>
    </source>
</evidence>
<dbReference type="KEGG" id="dgr:6567310"/>
<evidence type="ECO:0000256" key="3">
    <source>
        <dbReference type="ARBA" id="ARBA00022737"/>
    </source>
</evidence>